<sequence>MPISDCWRGVAGPEGVGPRLGRGSLVVPHPTSAATANKERLSMLQLQPSCARNVSASALPDGSGGSSGGSVPGAEGSGDAAGPSGRDATSRPRTGADASRDPNGHQVAMGSEGEGTRSAGASGSAEAGAQAGAEAEPPPSLGVRTALSMLAFYRNVMSPLMPSTCRFLPSCSNYSIESYKKFGVIKGSVLTAWRLMRCNPWGGRGYDPPAWPPVGLEAVYAVPYTPEITVVGGVWLAYWFVASTIDSIAW</sequence>
<proteinExistence type="inferred from homology"/>
<dbReference type="Gramene" id="PNW70448">
    <property type="protein sequence ID" value="PNW70448"/>
    <property type="gene ID" value="CHLRE_17g720183v5"/>
</dbReference>
<evidence type="ECO:0000313" key="3">
    <source>
        <dbReference type="Proteomes" id="UP000006906"/>
    </source>
</evidence>
<evidence type="ECO:0008006" key="4">
    <source>
        <dbReference type="Google" id="ProtNLM"/>
    </source>
</evidence>
<protein>
    <recommendedName>
        <fullName evidence="4">Membrane protein insertion efficiency factor</fullName>
    </recommendedName>
</protein>
<dbReference type="STRING" id="3055.A0A2K3CQ92"/>
<dbReference type="HAMAP" id="MF_00386">
    <property type="entry name" value="UPF0161_YidD"/>
    <property type="match status" value="1"/>
</dbReference>
<dbReference type="InterPro" id="IPR002696">
    <property type="entry name" value="Membr_insert_effic_factor_YidD"/>
</dbReference>
<accession>A0A2K3CQ92</accession>
<dbReference type="ExpressionAtlas" id="A0A2K3CQ92">
    <property type="expression patterns" value="baseline and differential"/>
</dbReference>
<dbReference type="Pfam" id="PF01809">
    <property type="entry name" value="YidD"/>
    <property type="match status" value="1"/>
</dbReference>
<reference evidence="2 3" key="1">
    <citation type="journal article" date="2007" name="Science">
        <title>The Chlamydomonas genome reveals the evolution of key animal and plant functions.</title>
        <authorList>
            <person name="Merchant S.S."/>
            <person name="Prochnik S.E."/>
            <person name="Vallon O."/>
            <person name="Harris E.H."/>
            <person name="Karpowicz S.J."/>
            <person name="Witman G.B."/>
            <person name="Terry A."/>
            <person name="Salamov A."/>
            <person name="Fritz-Laylin L.K."/>
            <person name="Marechal-Drouard L."/>
            <person name="Marshall W.F."/>
            <person name="Qu L.H."/>
            <person name="Nelson D.R."/>
            <person name="Sanderfoot A.A."/>
            <person name="Spalding M.H."/>
            <person name="Kapitonov V.V."/>
            <person name="Ren Q."/>
            <person name="Ferris P."/>
            <person name="Lindquist E."/>
            <person name="Shapiro H."/>
            <person name="Lucas S.M."/>
            <person name="Grimwood J."/>
            <person name="Schmutz J."/>
            <person name="Cardol P."/>
            <person name="Cerutti H."/>
            <person name="Chanfreau G."/>
            <person name="Chen C.L."/>
            <person name="Cognat V."/>
            <person name="Croft M.T."/>
            <person name="Dent R."/>
            <person name="Dutcher S."/>
            <person name="Fernandez E."/>
            <person name="Fukuzawa H."/>
            <person name="Gonzalez-Ballester D."/>
            <person name="Gonzalez-Halphen D."/>
            <person name="Hallmann A."/>
            <person name="Hanikenne M."/>
            <person name="Hippler M."/>
            <person name="Inwood W."/>
            <person name="Jabbari K."/>
            <person name="Kalanon M."/>
            <person name="Kuras R."/>
            <person name="Lefebvre P.A."/>
            <person name="Lemaire S.D."/>
            <person name="Lobanov A.V."/>
            <person name="Lohr M."/>
            <person name="Manuell A."/>
            <person name="Meier I."/>
            <person name="Mets L."/>
            <person name="Mittag M."/>
            <person name="Mittelmeier T."/>
            <person name="Moroney J.V."/>
            <person name="Moseley J."/>
            <person name="Napoli C."/>
            <person name="Nedelcu A.M."/>
            <person name="Niyogi K."/>
            <person name="Novoselov S.V."/>
            <person name="Paulsen I.T."/>
            <person name="Pazour G."/>
            <person name="Purton S."/>
            <person name="Ral J.P."/>
            <person name="Riano-Pachon D.M."/>
            <person name="Riekhof W."/>
            <person name="Rymarquis L."/>
            <person name="Schroda M."/>
            <person name="Stern D."/>
            <person name="Umen J."/>
            <person name="Willows R."/>
            <person name="Wilson N."/>
            <person name="Zimmer S.L."/>
            <person name="Allmer J."/>
            <person name="Balk J."/>
            <person name="Bisova K."/>
            <person name="Chen C.J."/>
            <person name="Elias M."/>
            <person name="Gendler K."/>
            <person name="Hauser C."/>
            <person name="Lamb M.R."/>
            <person name="Ledford H."/>
            <person name="Long J.C."/>
            <person name="Minagawa J."/>
            <person name="Page M.D."/>
            <person name="Pan J."/>
            <person name="Pootakham W."/>
            <person name="Roje S."/>
            <person name="Rose A."/>
            <person name="Stahlberg E."/>
            <person name="Terauchi A.M."/>
            <person name="Yang P."/>
            <person name="Ball S."/>
            <person name="Bowler C."/>
            <person name="Dieckmann C.L."/>
            <person name="Gladyshev V.N."/>
            <person name="Green P."/>
            <person name="Jorgensen R."/>
            <person name="Mayfield S."/>
            <person name="Mueller-Roeber B."/>
            <person name="Rajamani S."/>
            <person name="Sayre R.T."/>
            <person name="Brokstein P."/>
            <person name="Dubchak I."/>
            <person name="Goodstein D."/>
            <person name="Hornick L."/>
            <person name="Huang Y.W."/>
            <person name="Jhaveri J."/>
            <person name="Luo Y."/>
            <person name="Martinez D."/>
            <person name="Ngau W.C."/>
            <person name="Otillar B."/>
            <person name="Poliakov A."/>
            <person name="Porter A."/>
            <person name="Szajkowski L."/>
            <person name="Werner G."/>
            <person name="Zhou K."/>
            <person name="Grigoriev I.V."/>
            <person name="Rokhsar D.S."/>
            <person name="Grossman A.R."/>
        </authorList>
    </citation>
    <scope>NUCLEOTIDE SEQUENCE [LARGE SCALE GENOMIC DNA]</scope>
    <source>
        <strain evidence="3">CC-503</strain>
    </source>
</reference>
<feature type="compositionally biased region" description="Low complexity" evidence="1">
    <location>
        <begin position="116"/>
        <end position="135"/>
    </location>
</feature>
<dbReference type="OrthoDB" id="1798at2759"/>
<dbReference type="GeneID" id="5722670"/>
<dbReference type="AlphaFoldDB" id="A0A2K3CQ92"/>
<dbReference type="NCBIfam" id="TIGR00278">
    <property type="entry name" value="membrane protein insertion efficiency factor YidD"/>
    <property type="match status" value="1"/>
</dbReference>
<organism evidence="2 3">
    <name type="scientific">Chlamydomonas reinhardtii</name>
    <name type="common">Chlamydomonas smithii</name>
    <dbReference type="NCBI Taxonomy" id="3055"/>
    <lineage>
        <taxon>Eukaryota</taxon>
        <taxon>Viridiplantae</taxon>
        <taxon>Chlorophyta</taxon>
        <taxon>core chlorophytes</taxon>
        <taxon>Chlorophyceae</taxon>
        <taxon>CS clade</taxon>
        <taxon>Chlamydomonadales</taxon>
        <taxon>Chlamydomonadaceae</taxon>
        <taxon>Chlamydomonas</taxon>
    </lineage>
</organism>
<dbReference type="PANTHER" id="PTHR33383">
    <property type="entry name" value="MEMBRANE PROTEIN INSERTION EFFICIENCY FACTOR-RELATED"/>
    <property type="match status" value="1"/>
</dbReference>
<dbReference type="EMBL" id="CM008978">
    <property type="protein sequence ID" value="PNW70448.1"/>
    <property type="molecule type" value="Genomic_DNA"/>
</dbReference>
<evidence type="ECO:0000256" key="1">
    <source>
        <dbReference type="SAM" id="MobiDB-lite"/>
    </source>
</evidence>
<feature type="region of interest" description="Disordered" evidence="1">
    <location>
        <begin position="54"/>
        <end position="140"/>
    </location>
</feature>
<dbReference type="InParanoid" id="A0A2K3CQ92"/>
<dbReference type="RefSeq" id="XP_042914704.1">
    <property type="nucleotide sequence ID" value="XM_043072245.1"/>
</dbReference>
<dbReference type="PANTHER" id="PTHR33383:SF1">
    <property type="entry name" value="MEMBRANE PROTEIN INSERTION EFFICIENCY FACTOR-RELATED"/>
    <property type="match status" value="1"/>
</dbReference>
<feature type="region of interest" description="Disordered" evidence="1">
    <location>
        <begin position="1"/>
        <end position="41"/>
    </location>
</feature>
<feature type="compositionally biased region" description="Gly residues" evidence="1">
    <location>
        <begin position="62"/>
        <end position="71"/>
    </location>
</feature>
<dbReference type="PaxDb" id="3055-EDP00447"/>
<gene>
    <name evidence="2" type="ORF">CHLRE_17g720183v5</name>
</gene>
<evidence type="ECO:0000313" key="2">
    <source>
        <dbReference type="EMBL" id="PNW70448.1"/>
    </source>
</evidence>
<dbReference type="Proteomes" id="UP000006906">
    <property type="component" value="Chromosome 17"/>
</dbReference>
<name>A0A2K3CQ92_CHLRE</name>
<keyword evidence="3" id="KW-1185">Reference proteome</keyword>
<dbReference type="SMART" id="SM01234">
    <property type="entry name" value="Haemolytic"/>
    <property type="match status" value="1"/>
</dbReference>